<evidence type="ECO:0000313" key="1">
    <source>
        <dbReference type="EMBL" id="OEY68725.1"/>
    </source>
</evidence>
<accession>A0A1E7Q3H5</accession>
<evidence type="ECO:0000313" key="2">
    <source>
        <dbReference type="Proteomes" id="UP000242258"/>
    </source>
</evidence>
<sequence>MTFANNECKGFRIGALQLYLQRQAKQWLIATDTIHDDEKVPLQQHNLEMLPGHLQPQRYMFTKSPNVCRLVPQLLDRPVVVKTLQPVRIPPGERATFYISSPVCIGVVLPASEVLKSELILTDIAVQRLSDTWFGPSTQIGELCYADKTHARHSKGELKVRPHRAITPVHIHNLSEQMLAMDKISIPVPYLTLYGDLDGSLWTDSLTIQHKSLLSLASFKIDKLDITKPQTSTLLSPPRKTAEKHSLIRAFTDMLSD</sequence>
<dbReference type="Proteomes" id="UP000242258">
    <property type="component" value="Unassembled WGS sequence"/>
</dbReference>
<reference evidence="2" key="1">
    <citation type="submission" date="2016-09" db="EMBL/GenBank/DDBJ databases">
        <authorList>
            <person name="Wan X."/>
            <person name="Hou S."/>
        </authorList>
    </citation>
    <scope>NUCLEOTIDE SEQUENCE [LARGE SCALE GENOMIC DNA]</scope>
    <source>
        <strain evidence="2">KH87</strain>
    </source>
</reference>
<dbReference type="STRING" id="1628148.BI198_03425"/>
<dbReference type="Pfam" id="PF04254">
    <property type="entry name" value="DUF432"/>
    <property type="match status" value="1"/>
</dbReference>
<organism evidence="1 2">
    <name type="scientific">Rheinheimera salexigens</name>
    <dbReference type="NCBI Taxonomy" id="1628148"/>
    <lineage>
        <taxon>Bacteria</taxon>
        <taxon>Pseudomonadati</taxon>
        <taxon>Pseudomonadota</taxon>
        <taxon>Gammaproteobacteria</taxon>
        <taxon>Chromatiales</taxon>
        <taxon>Chromatiaceae</taxon>
        <taxon>Rheinheimera</taxon>
    </lineage>
</organism>
<proteinExistence type="predicted"/>
<protein>
    <recommendedName>
        <fullName evidence="3">DUF432 domain-containing protein</fullName>
    </recommendedName>
</protein>
<dbReference type="EMBL" id="MKEK01000001">
    <property type="protein sequence ID" value="OEY68725.1"/>
    <property type="molecule type" value="Genomic_DNA"/>
</dbReference>
<dbReference type="AlphaFoldDB" id="A0A1E7Q3H5"/>
<dbReference type="OrthoDB" id="6695259at2"/>
<evidence type="ECO:0008006" key="3">
    <source>
        <dbReference type="Google" id="ProtNLM"/>
    </source>
</evidence>
<dbReference type="InterPro" id="IPR007366">
    <property type="entry name" value="DUF432"/>
</dbReference>
<comment type="caution">
    <text evidence="1">The sequence shown here is derived from an EMBL/GenBank/DDBJ whole genome shotgun (WGS) entry which is preliminary data.</text>
</comment>
<name>A0A1E7Q3H5_9GAMM</name>
<keyword evidence="2" id="KW-1185">Reference proteome</keyword>
<gene>
    <name evidence="1" type="ORF">BI198_03425</name>
</gene>